<feature type="transmembrane region" description="Helical" evidence="6">
    <location>
        <begin position="104"/>
        <end position="121"/>
    </location>
</feature>
<dbReference type="PANTHER" id="PTHR30250">
    <property type="entry name" value="PST FAMILY PREDICTED COLANIC ACID TRANSPORTER"/>
    <property type="match status" value="1"/>
</dbReference>
<feature type="transmembrane region" description="Helical" evidence="6">
    <location>
        <begin position="398"/>
        <end position="419"/>
    </location>
</feature>
<dbReference type="Proteomes" id="UP000318065">
    <property type="component" value="Chromosome"/>
</dbReference>
<dbReference type="InterPro" id="IPR050833">
    <property type="entry name" value="Poly_Biosynth_Transport"/>
</dbReference>
<dbReference type="PANTHER" id="PTHR30250:SF11">
    <property type="entry name" value="O-ANTIGEN TRANSPORTER-RELATED"/>
    <property type="match status" value="1"/>
</dbReference>
<accession>A0A510HFI1</accession>
<dbReference type="GO" id="GO:0005886">
    <property type="term" value="C:plasma membrane"/>
    <property type="evidence" value="ECO:0007669"/>
    <property type="project" value="UniProtKB-SubCell"/>
</dbReference>
<dbReference type="AlphaFoldDB" id="A0A510HFI1"/>
<evidence type="ECO:0000256" key="1">
    <source>
        <dbReference type="ARBA" id="ARBA00004651"/>
    </source>
</evidence>
<sequence>MRAAFRMMRPLLGASPQGASAGTAYVAISFAASGALTYVFQSLSARLLGPAGYGQLALLWSATFLTVQVLWIGASQTLGSHIAGREARGLDWRPVLASVRRMQALLLGGFLVLVVAAHLALPGGLFGGDPALTAAFAASVAAYAPEYFRRGVFGGYRQFSRLGALHVLESASRAALAAALLLAGAGVWGPALAMVAAPLLATLLVRPASPTPPPLPEPFSLHRALAFAAPVLACMALAQAFMNGGPLLVPLLGGSREQAGLLLAALILARAPQYVLSPAIAGLLPHASRTLAENGPGGLDRFAARAAALVTAVGIAMVAGVWLLGEPAMRLLYGPGFEAGREILVPLSALAGLYLLCEVLNQALFARGLGRRAALGWLCGIPATVVFAAISGEDPVARVAHALTAGVLAAALAQLALYLDARRRNRA</sequence>
<proteinExistence type="predicted"/>
<keyword evidence="2" id="KW-1003">Cell membrane</keyword>
<keyword evidence="5 6" id="KW-0472">Membrane</keyword>
<keyword evidence="4 6" id="KW-1133">Transmembrane helix</keyword>
<reference evidence="7" key="1">
    <citation type="journal article" date="2019" name="Microbiol. Resour. Announc.">
        <title>Complete Genome Sequence of Rubrobacter xylanophilus Strain AA3-22, Isolated from Arima Onsen in Japan.</title>
        <authorList>
            <person name="Tomariguchi N."/>
            <person name="Miyazaki K."/>
        </authorList>
    </citation>
    <scope>NUCLEOTIDE SEQUENCE [LARGE SCALE GENOMIC DNA]</scope>
    <source>
        <strain evidence="7">AA3-22</strain>
    </source>
</reference>
<evidence type="ECO:0000313" key="8">
    <source>
        <dbReference type="Proteomes" id="UP000318065"/>
    </source>
</evidence>
<evidence type="ECO:0000256" key="2">
    <source>
        <dbReference type="ARBA" id="ARBA00022475"/>
    </source>
</evidence>
<evidence type="ECO:0000256" key="6">
    <source>
        <dbReference type="SAM" id="Phobius"/>
    </source>
</evidence>
<feature type="transmembrane region" description="Helical" evidence="6">
    <location>
        <begin position="21"/>
        <end position="40"/>
    </location>
</feature>
<protein>
    <recommendedName>
        <fullName evidence="9">Polysaccharide biosynthesis protein</fullName>
    </recommendedName>
</protein>
<dbReference type="EMBL" id="AP019791">
    <property type="protein sequence ID" value="BBL78694.1"/>
    <property type="molecule type" value="Genomic_DNA"/>
</dbReference>
<gene>
    <name evidence="7" type="ORF">RxyAA322_05480</name>
</gene>
<evidence type="ECO:0000256" key="4">
    <source>
        <dbReference type="ARBA" id="ARBA00022989"/>
    </source>
</evidence>
<feature type="transmembrane region" description="Helical" evidence="6">
    <location>
        <begin position="302"/>
        <end position="323"/>
    </location>
</feature>
<evidence type="ECO:0008006" key="9">
    <source>
        <dbReference type="Google" id="ProtNLM"/>
    </source>
</evidence>
<feature type="transmembrane region" description="Helical" evidence="6">
    <location>
        <begin position="175"/>
        <end position="204"/>
    </location>
</feature>
<feature type="transmembrane region" description="Helical" evidence="6">
    <location>
        <begin position="60"/>
        <end position="83"/>
    </location>
</feature>
<comment type="subcellular location">
    <subcellularLocation>
        <location evidence="1">Cell membrane</location>
        <topology evidence="1">Multi-pass membrane protein</topology>
    </subcellularLocation>
</comment>
<keyword evidence="8" id="KW-1185">Reference proteome</keyword>
<evidence type="ECO:0000256" key="3">
    <source>
        <dbReference type="ARBA" id="ARBA00022692"/>
    </source>
</evidence>
<evidence type="ECO:0000313" key="7">
    <source>
        <dbReference type="EMBL" id="BBL78694.1"/>
    </source>
</evidence>
<keyword evidence="3 6" id="KW-0812">Transmembrane</keyword>
<name>A0A510HFI1_9ACTN</name>
<evidence type="ECO:0000256" key="5">
    <source>
        <dbReference type="ARBA" id="ARBA00023136"/>
    </source>
</evidence>
<feature type="transmembrane region" description="Helical" evidence="6">
    <location>
        <begin position="224"/>
        <end position="242"/>
    </location>
</feature>
<organism evidence="7 8">
    <name type="scientific">Rubrobacter xylanophilus</name>
    <dbReference type="NCBI Taxonomy" id="49319"/>
    <lineage>
        <taxon>Bacteria</taxon>
        <taxon>Bacillati</taxon>
        <taxon>Actinomycetota</taxon>
        <taxon>Rubrobacteria</taxon>
        <taxon>Rubrobacterales</taxon>
        <taxon>Rubrobacteraceae</taxon>
        <taxon>Rubrobacter</taxon>
    </lineage>
</organism>
<feature type="transmembrane region" description="Helical" evidence="6">
    <location>
        <begin position="262"/>
        <end position="281"/>
    </location>
</feature>
<feature type="transmembrane region" description="Helical" evidence="6">
    <location>
        <begin position="373"/>
        <end position="392"/>
    </location>
</feature>
<dbReference type="OrthoDB" id="5140599at2"/>